<organism evidence="7 8">
    <name type="scientific">Noviherbaspirillum sedimenti</name>
    <dbReference type="NCBI Taxonomy" id="2320865"/>
    <lineage>
        <taxon>Bacteria</taxon>
        <taxon>Pseudomonadati</taxon>
        <taxon>Pseudomonadota</taxon>
        <taxon>Betaproteobacteria</taxon>
        <taxon>Burkholderiales</taxon>
        <taxon>Oxalobacteraceae</taxon>
        <taxon>Noviherbaspirillum</taxon>
    </lineage>
</organism>
<name>A0A3A3G483_9BURK</name>
<feature type="transmembrane region" description="Helical" evidence="6">
    <location>
        <begin position="277"/>
        <end position="299"/>
    </location>
</feature>
<evidence type="ECO:0000256" key="5">
    <source>
        <dbReference type="ARBA" id="ARBA00023136"/>
    </source>
</evidence>
<feature type="transmembrane region" description="Helical" evidence="6">
    <location>
        <begin position="24"/>
        <end position="46"/>
    </location>
</feature>
<dbReference type="GO" id="GO:0015658">
    <property type="term" value="F:branched-chain amino acid transmembrane transporter activity"/>
    <property type="evidence" value="ECO:0007669"/>
    <property type="project" value="InterPro"/>
</dbReference>
<feature type="transmembrane region" description="Helical" evidence="6">
    <location>
        <begin position="199"/>
        <end position="223"/>
    </location>
</feature>
<evidence type="ECO:0000313" key="8">
    <source>
        <dbReference type="Proteomes" id="UP000266327"/>
    </source>
</evidence>
<protein>
    <submittedName>
        <fullName evidence="7">Branched-chain amino acid ABC transporter permease</fullName>
    </submittedName>
</protein>
<gene>
    <name evidence="7" type="ORF">D3878_18330</name>
</gene>
<evidence type="ECO:0000256" key="2">
    <source>
        <dbReference type="ARBA" id="ARBA00022475"/>
    </source>
</evidence>
<dbReference type="EMBL" id="QYUQ01000002">
    <property type="protein sequence ID" value="RJG03303.1"/>
    <property type="molecule type" value="Genomic_DNA"/>
</dbReference>
<feature type="transmembrane region" description="Helical" evidence="6">
    <location>
        <begin position="243"/>
        <end position="265"/>
    </location>
</feature>
<proteinExistence type="predicted"/>
<feature type="transmembrane region" description="Helical" evidence="6">
    <location>
        <begin position="78"/>
        <end position="100"/>
    </location>
</feature>
<keyword evidence="3 6" id="KW-0812">Transmembrane</keyword>
<reference evidence="8" key="1">
    <citation type="submission" date="2018-09" db="EMBL/GenBank/DDBJ databases">
        <authorList>
            <person name="Zhu H."/>
        </authorList>
    </citation>
    <scope>NUCLEOTIDE SEQUENCE [LARGE SCALE GENOMIC DNA]</scope>
    <source>
        <strain evidence="8">K1S02-23</strain>
    </source>
</reference>
<dbReference type="InterPro" id="IPR043428">
    <property type="entry name" value="LivM-like"/>
</dbReference>
<evidence type="ECO:0000313" key="7">
    <source>
        <dbReference type="EMBL" id="RJG03303.1"/>
    </source>
</evidence>
<accession>A0A3A3G483</accession>
<dbReference type="AlphaFoldDB" id="A0A3A3G483"/>
<keyword evidence="5 6" id="KW-0472">Membrane</keyword>
<dbReference type="RefSeq" id="WP_119786798.1">
    <property type="nucleotide sequence ID" value="NZ_QYUQ01000002.1"/>
</dbReference>
<dbReference type="PANTHER" id="PTHR30482:SF20">
    <property type="entry name" value="HIGH-AFFINITY BRANCHED-CHAIN AMINO ACID TRANSPORT SYSTEM PERMEASE PROTEIN LIVM"/>
    <property type="match status" value="1"/>
</dbReference>
<keyword evidence="8" id="KW-1185">Reference proteome</keyword>
<evidence type="ECO:0000256" key="4">
    <source>
        <dbReference type="ARBA" id="ARBA00022989"/>
    </source>
</evidence>
<dbReference type="InterPro" id="IPR001851">
    <property type="entry name" value="ABC_transp_permease"/>
</dbReference>
<sequence length="306" mass="33291">MKPVHIYLVIAVLALLPWTLDSQYVFHIATMIAIMIPMALGMNLMLKIGQLSMAQPAFMGIGAYGSALLAIRLGLPPMLALCLSGILAAVIATIVGPVFLRIKGVYFVLLTYAFGQIINLVFQEWTSLFGGNNGLYGIPKFSIFDLRLTAVQHYYIFGLVFAAIAYAAMRAIERSDIGAIYQSLNENEMLSRSIGSNALAWRIAAFTISAFTAGISGGIYAFYIGFLSPDAFGFRLSVDLIVINAIGGAHSVLGPLLGAILVVPLPEVLRDARQYQLLIYGLCLMVFLIFIRKGLVSLIQRQRKSA</sequence>
<evidence type="ECO:0000256" key="1">
    <source>
        <dbReference type="ARBA" id="ARBA00004651"/>
    </source>
</evidence>
<dbReference type="CDD" id="cd06581">
    <property type="entry name" value="TM_PBP1_LivM_like"/>
    <property type="match status" value="1"/>
</dbReference>
<comment type="caution">
    <text evidence="7">The sequence shown here is derived from an EMBL/GenBank/DDBJ whole genome shotgun (WGS) entry which is preliminary data.</text>
</comment>
<feature type="transmembrane region" description="Helical" evidence="6">
    <location>
        <begin position="105"/>
        <end position="122"/>
    </location>
</feature>
<evidence type="ECO:0000256" key="3">
    <source>
        <dbReference type="ARBA" id="ARBA00022692"/>
    </source>
</evidence>
<comment type="subcellular location">
    <subcellularLocation>
        <location evidence="1">Cell membrane</location>
        <topology evidence="1">Multi-pass membrane protein</topology>
    </subcellularLocation>
</comment>
<dbReference type="Proteomes" id="UP000266327">
    <property type="component" value="Unassembled WGS sequence"/>
</dbReference>
<dbReference type="Pfam" id="PF02653">
    <property type="entry name" value="BPD_transp_2"/>
    <property type="match status" value="1"/>
</dbReference>
<dbReference type="GO" id="GO:0005886">
    <property type="term" value="C:plasma membrane"/>
    <property type="evidence" value="ECO:0007669"/>
    <property type="project" value="UniProtKB-SubCell"/>
</dbReference>
<keyword evidence="2" id="KW-1003">Cell membrane</keyword>
<feature type="transmembrane region" description="Helical" evidence="6">
    <location>
        <begin position="53"/>
        <end position="72"/>
    </location>
</feature>
<dbReference type="OrthoDB" id="8846334at2"/>
<evidence type="ECO:0000256" key="6">
    <source>
        <dbReference type="SAM" id="Phobius"/>
    </source>
</evidence>
<dbReference type="PANTHER" id="PTHR30482">
    <property type="entry name" value="HIGH-AFFINITY BRANCHED-CHAIN AMINO ACID TRANSPORT SYSTEM PERMEASE"/>
    <property type="match status" value="1"/>
</dbReference>
<keyword evidence="4 6" id="KW-1133">Transmembrane helix</keyword>
<feature type="transmembrane region" description="Helical" evidence="6">
    <location>
        <begin position="154"/>
        <end position="172"/>
    </location>
</feature>